<keyword evidence="1" id="KW-0732">Signal</keyword>
<dbReference type="AlphaFoldDB" id="A0A6B0U3R2"/>
<accession>A0A6B0U3R2</accession>
<feature type="chain" id="PRO_5025453016" evidence="1">
    <location>
        <begin position="21"/>
        <end position="75"/>
    </location>
</feature>
<sequence>MRHVFLVAWLLFQWLSRVEIFQCVRFPSSFLRSRFMHLVLRLTLSVARPLPCFKRRRSARAVLLAPRLSAVCSCL</sequence>
<dbReference type="EMBL" id="GIFC01001271">
    <property type="protein sequence ID" value="MXU83354.1"/>
    <property type="molecule type" value="Transcribed_RNA"/>
</dbReference>
<reference evidence="2" key="1">
    <citation type="submission" date="2019-12" db="EMBL/GenBank/DDBJ databases">
        <title>An insight into the sialome of adult female Ixodes ricinus ticks feeding for 6 days.</title>
        <authorList>
            <person name="Perner J."/>
            <person name="Ribeiro J.M.C."/>
        </authorList>
    </citation>
    <scope>NUCLEOTIDE SEQUENCE</scope>
    <source>
        <strain evidence="2">Semi-engorged</strain>
        <tissue evidence="2">Salivary glands</tissue>
    </source>
</reference>
<organism evidence="2">
    <name type="scientific">Ixodes ricinus</name>
    <name type="common">Common tick</name>
    <name type="synonym">Acarus ricinus</name>
    <dbReference type="NCBI Taxonomy" id="34613"/>
    <lineage>
        <taxon>Eukaryota</taxon>
        <taxon>Metazoa</taxon>
        <taxon>Ecdysozoa</taxon>
        <taxon>Arthropoda</taxon>
        <taxon>Chelicerata</taxon>
        <taxon>Arachnida</taxon>
        <taxon>Acari</taxon>
        <taxon>Parasitiformes</taxon>
        <taxon>Ixodida</taxon>
        <taxon>Ixodoidea</taxon>
        <taxon>Ixodidae</taxon>
        <taxon>Ixodinae</taxon>
        <taxon>Ixodes</taxon>
    </lineage>
</organism>
<evidence type="ECO:0000313" key="2">
    <source>
        <dbReference type="EMBL" id="MXU83354.1"/>
    </source>
</evidence>
<protein>
    <submittedName>
        <fullName evidence="2">Putative secreted protein</fullName>
    </submittedName>
</protein>
<proteinExistence type="predicted"/>
<evidence type="ECO:0000256" key="1">
    <source>
        <dbReference type="SAM" id="SignalP"/>
    </source>
</evidence>
<feature type="signal peptide" evidence="1">
    <location>
        <begin position="1"/>
        <end position="20"/>
    </location>
</feature>
<name>A0A6B0U3R2_IXORI</name>